<protein>
    <submittedName>
        <fullName evidence="2">Secreted protein</fullName>
    </submittedName>
</protein>
<evidence type="ECO:0000313" key="2">
    <source>
        <dbReference type="WBParaSite" id="ACAC_0000873701-mRNA-1"/>
    </source>
</evidence>
<organism evidence="1 2">
    <name type="scientific">Angiostrongylus cantonensis</name>
    <name type="common">Rat lungworm</name>
    <dbReference type="NCBI Taxonomy" id="6313"/>
    <lineage>
        <taxon>Eukaryota</taxon>
        <taxon>Metazoa</taxon>
        <taxon>Ecdysozoa</taxon>
        <taxon>Nematoda</taxon>
        <taxon>Chromadorea</taxon>
        <taxon>Rhabditida</taxon>
        <taxon>Rhabditina</taxon>
        <taxon>Rhabditomorpha</taxon>
        <taxon>Strongyloidea</taxon>
        <taxon>Metastrongylidae</taxon>
        <taxon>Angiostrongylus</taxon>
    </lineage>
</organism>
<reference evidence="2" key="2">
    <citation type="submission" date="2017-02" db="UniProtKB">
        <authorList>
            <consortium name="WormBaseParasite"/>
        </authorList>
    </citation>
    <scope>IDENTIFICATION</scope>
</reference>
<reference evidence="1" key="1">
    <citation type="submission" date="2012-09" db="EMBL/GenBank/DDBJ databases">
        <authorList>
            <person name="Martin A.A."/>
        </authorList>
    </citation>
    <scope>NUCLEOTIDE SEQUENCE</scope>
</reference>
<dbReference type="Proteomes" id="UP000035642">
    <property type="component" value="Unassembled WGS sequence"/>
</dbReference>
<dbReference type="AlphaFoldDB" id="A0A0K0DDE5"/>
<evidence type="ECO:0000313" key="1">
    <source>
        <dbReference type="Proteomes" id="UP000035642"/>
    </source>
</evidence>
<keyword evidence="1" id="KW-1185">Reference proteome</keyword>
<sequence>MFMPNVLNMARFGMVFELGLVIDSYLDNPIIFTVAAQDCGLAITLTRDHTSGSKFSLQAFIIFVLCSKAQPCLIMAAYET</sequence>
<name>A0A0K0DDE5_ANGCA</name>
<accession>A0A0K0DDE5</accession>
<dbReference type="WBParaSite" id="ACAC_0000873701-mRNA-1">
    <property type="protein sequence ID" value="ACAC_0000873701-mRNA-1"/>
    <property type="gene ID" value="ACAC_0000873701"/>
</dbReference>
<proteinExistence type="predicted"/>